<dbReference type="InterPro" id="IPR001611">
    <property type="entry name" value="Leu-rich_rpt"/>
</dbReference>
<evidence type="ECO:0000313" key="4">
    <source>
        <dbReference type="EMBL" id="GMH61893.1"/>
    </source>
</evidence>
<dbReference type="PANTHER" id="PTHR24366">
    <property type="entry name" value="IG(IMMUNOGLOBULIN) AND LRR(LEUCINE RICH REPEAT) DOMAINS"/>
    <property type="match status" value="1"/>
</dbReference>
<dbReference type="EMBL" id="BRXY01000074">
    <property type="protein sequence ID" value="GMH61893.1"/>
    <property type="molecule type" value="Genomic_DNA"/>
</dbReference>
<comment type="caution">
    <text evidence="4">The sequence shown here is derived from an EMBL/GenBank/DDBJ whole genome shotgun (WGS) entry which is preliminary data.</text>
</comment>
<evidence type="ECO:0000256" key="2">
    <source>
        <dbReference type="ARBA" id="ARBA00022737"/>
    </source>
</evidence>
<sequence length="1343" mass="148864">MFSPTSLNDEDQNVGLTEEELAELEAELDADLDGSDSDSDGHSWDALEEKLKTALHESEPTQQSSSALSNLAGFEQFAKSSTAMGEQMQQYSSDLAAMKESGGVAAASMLSSNSAATTEEQDKLLSMADVFELALGAATRGAVAYLLAETEARHTKEVELEKARQLEEVKKAQATREEEINRQNELRRKEEEEKAKAVKDLRAQQQAKEEEHRNKMKQQMLELERAAHEEMEANKKALEEKRRKNKEQRVAIMEAEERRWTLASKAVGFVQSRLRGLMGRKTASKRKKQLEQAKEENQRDGSDKVFDLVYSHFSKLAFLSWKLQVKTRIALEQKAAVNIQATARRNIGLARVVAMRTKIRNNNAAIRLQTKSRSFLAKQVLASKKTAKAVADEQQRAREEAARKFQEEQRRKEAEERKRQNELRRIEAERKALAEIKAKEEKRKRDLEEQAKSRRDAERIIDANLFGSPQPQHHAKLRRGMAAILQEREDRKQRAVTSLKGTVEGFNLPPQRRPAPVESSPPPLPTSSSAQQIEDDMLYGLGAYGSLQTLKLDVEHIEDASNLERLGVTALTSLSLNVNKLASLQTIGMLKKLERLSLRDNKLTSLEGMKTMQGLVELLVDVNQLTSLETLSTSCWFNLTTLSANTNRISSLPANLSAHLPCLSMLNLYQNNLESLCPTTFQNLPSLTSLDLGRNKLKDAEALGSALSLAPTLRKLVLSQNKLTAPPALTLPLLQQLWLSSNNISTLAAWKEDKRAYMPCLLELYLQENAISMIGGEGSIGNAAPLLDKLDLTFNQIEDPQDLAGAIRGLEYLRSIEVQDNPITTNEKGASLSNEVLKALPNIRTLNGVTVNADAKWVTMTRSFGSSAAGIFPALKSFMESNDELPIMPNVEGAAEMLRGEFMERSVCASCGLVNKAPAAGGSGLPPSRSRACTRCFVDLPPPPPVPLCVDWPKLLRDHCGNRASSSATGWSELCKKINTEAAKMRSTWRKKMASESRSVRQEAMVDHAEMLKDHLGVMVMDEGSSKELWGLVVNKAFELQGAVPAVVGSLRRSSKVNTIISAAATMRIQCFIRRFLAAQRVEDLRTVRVRHRGAALIQSLFRGRKTRNRLKDFGKMKFDYVDEELEDMLGEDIDMDMDMDMDFGIGLGGDVVDDEAWKPTKPVTAGAGVLEVENAWRTPSSTPAVGTRDGGNNNGGNDNVDNVDTDNNGKGSAADREISSPFGGLRSDSARNIVSQNMLANGFNFLPPTTFQNTVSDDMEIKSVTTVTESVPDTARSKSDSRREQKEAELMKDWGLTDSRVAQAMMKRAKKMNKGKKAQAKKAKMKDALYRLEYAKRKGGGM</sequence>
<feature type="compositionally biased region" description="Acidic residues" evidence="3">
    <location>
        <begin position="8"/>
        <end position="38"/>
    </location>
</feature>
<feature type="compositionally biased region" description="Low complexity" evidence="3">
    <location>
        <begin position="105"/>
        <end position="116"/>
    </location>
</feature>
<feature type="compositionally biased region" description="Basic and acidic residues" evidence="3">
    <location>
        <begin position="39"/>
        <end position="59"/>
    </location>
</feature>
<feature type="compositionally biased region" description="Polar residues" evidence="3">
    <location>
        <begin position="60"/>
        <end position="69"/>
    </location>
</feature>
<dbReference type="PROSITE" id="PS51450">
    <property type="entry name" value="LRR"/>
    <property type="match status" value="1"/>
</dbReference>
<dbReference type="SMART" id="SM00365">
    <property type="entry name" value="LRR_SD22"/>
    <property type="match status" value="4"/>
</dbReference>
<reference evidence="5" key="1">
    <citation type="journal article" date="2023" name="Commun. Biol.">
        <title>Genome analysis of Parmales, the sister group of diatoms, reveals the evolutionary specialization of diatoms from phago-mixotrophs to photoautotrophs.</title>
        <authorList>
            <person name="Ban H."/>
            <person name="Sato S."/>
            <person name="Yoshikawa S."/>
            <person name="Yamada K."/>
            <person name="Nakamura Y."/>
            <person name="Ichinomiya M."/>
            <person name="Sato N."/>
            <person name="Blanc-Mathieu R."/>
            <person name="Endo H."/>
            <person name="Kuwata A."/>
            <person name="Ogata H."/>
        </authorList>
    </citation>
    <scope>NUCLEOTIDE SEQUENCE [LARGE SCALE GENOMIC DNA]</scope>
    <source>
        <strain evidence="5">NIES 3701</strain>
    </source>
</reference>
<dbReference type="SMART" id="SM00369">
    <property type="entry name" value="LRR_TYP"/>
    <property type="match status" value="8"/>
</dbReference>
<dbReference type="InterPro" id="IPR000048">
    <property type="entry name" value="IQ_motif_EF-hand-BS"/>
</dbReference>
<dbReference type="SUPFAM" id="SSF52058">
    <property type="entry name" value="L domain-like"/>
    <property type="match status" value="1"/>
</dbReference>
<feature type="compositionally biased region" description="Low complexity" evidence="3">
    <location>
        <begin position="1196"/>
        <end position="1210"/>
    </location>
</feature>
<evidence type="ECO:0000256" key="1">
    <source>
        <dbReference type="ARBA" id="ARBA00022614"/>
    </source>
</evidence>
<keyword evidence="1" id="KW-0433">Leucine-rich repeat</keyword>
<dbReference type="Pfam" id="PF13855">
    <property type="entry name" value="LRR_8"/>
    <property type="match status" value="1"/>
</dbReference>
<dbReference type="Gene3D" id="1.20.5.190">
    <property type="match status" value="1"/>
</dbReference>
<keyword evidence="5" id="KW-1185">Reference proteome</keyword>
<feature type="region of interest" description="Disordered" evidence="3">
    <location>
        <begin position="102"/>
        <end position="121"/>
    </location>
</feature>
<feature type="region of interest" description="Disordered" evidence="3">
    <location>
        <begin position="1"/>
        <end position="69"/>
    </location>
</feature>
<name>A0A9W7E0Y6_9STRA</name>
<keyword evidence="2" id="KW-0677">Repeat</keyword>
<dbReference type="PROSITE" id="PS50096">
    <property type="entry name" value="IQ"/>
    <property type="match status" value="2"/>
</dbReference>
<proteinExistence type="predicted"/>
<dbReference type="InterPro" id="IPR032675">
    <property type="entry name" value="LRR_dom_sf"/>
</dbReference>
<dbReference type="OrthoDB" id="1055097at2759"/>
<dbReference type="Pfam" id="PF00612">
    <property type="entry name" value="IQ"/>
    <property type="match status" value="1"/>
</dbReference>
<dbReference type="Proteomes" id="UP001165085">
    <property type="component" value="Unassembled WGS sequence"/>
</dbReference>
<accession>A0A9W7E0Y6</accession>
<dbReference type="Gene3D" id="3.80.10.10">
    <property type="entry name" value="Ribonuclease Inhibitor"/>
    <property type="match status" value="3"/>
</dbReference>
<dbReference type="PANTHER" id="PTHR24366:SF96">
    <property type="entry name" value="LEUCINE RICH REPEAT CONTAINING 53"/>
    <property type="match status" value="1"/>
</dbReference>
<feature type="region of interest" description="Disordered" evidence="3">
    <location>
        <begin position="504"/>
        <end position="528"/>
    </location>
</feature>
<feature type="region of interest" description="Disordered" evidence="3">
    <location>
        <begin position="1180"/>
        <end position="1225"/>
    </location>
</feature>
<evidence type="ECO:0000313" key="5">
    <source>
        <dbReference type="Proteomes" id="UP001165085"/>
    </source>
</evidence>
<dbReference type="InterPro" id="IPR003591">
    <property type="entry name" value="Leu-rich_rpt_typical-subtyp"/>
</dbReference>
<organism evidence="4 5">
    <name type="scientific">Triparma strigata</name>
    <dbReference type="NCBI Taxonomy" id="1606541"/>
    <lineage>
        <taxon>Eukaryota</taxon>
        <taxon>Sar</taxon>
        <taxon>Stramenopiles</taxon>
        <taxon>Ochrophyta</taxon>
        <taxon>Bolidophyceae</taxon>
        <taxon>Parmales</taxon>
        <taxon>Triparmaceae</taxon>
        <taxon>Triparma</taxon>
    </lineage>
</organism>
<evidence type="ECO:0000256" key="3">
    <source>
        <dbReference type="SAM" id="MobiDB-lite"/>
    </source>
</evidence>
<gene>
    <name evidence="4" type="ORF">TrST_g1060</name>
</gene>
<protein>
    <submittedName>
        <fullName evidence="4">Uncharacterized protein</fullName>
    </submittedName>
</protein>
<feature type="region of interest" description="Disordered" evidence="3">
    <location>
        <begin position="175"/>
        <end position="196"/>
    </location>
</feature>
<feature type="region of interest" description="Disordered" evidence="3">
    <location>
        <begin position="392"/>
        <end position="422"/>
    </location>
</feature>